<evidence type="ECO:0000256" key="1">
    <source>
        <dbReference type="SAM" id="MobiDB-lite"/>
    </source>
</evidence>
<feature type="transmembrane region" description="Helical" evidence="2">
    <location>
        <begin position="35"/>
        <end position="56"/>
    </location>
</feature>
<dbReference type="RefSeq" id="WP_147151613.1">
    <property type="nucleotide sequence ID" value="NZ_BKAJ01000076.1"/>
</dbReference>
<keyword evidence="2" id="KW-1133">Transmembrane helix</keyword>
<organism evidence="3 4">
    <name type="scientific">Reyranella soli</name>
    <dbReference type="NCBI Taxonomy" id="1230389"/>
    <lineage>
        <taxon>Bacteria</taxon>
        <taxon>Pseudomonadati</taxon>
        <taxon>Pseudomonadota</taxon>
        <taxon>Alphaproteobacteria</taxon>
        <taxon>Hyphomicrobiales</taxon>
        <taxon>Reyranellaceae</taxon>
        <taxon>Reyranella</taxon>
    </lineage>
</organism>
<keyword evidence="2" id="KW-0472">Membrane</keyword>
<accession>A0A512NE61</accession>
<gene>
    <name evidence="3" type="ORF">RSO01_44060</name>
</gene>
<evidence type="ECO:0000256" key="2">
    <source>
        <dbReference type="SAM" id="Phobius"/>
    </source>
</evidence>
<evidence type="ECO:0000313" key="3">
    <source>
        <dbReference type="EMBL" id="GEP57240.1"/>
    </source>
</evidence>
<comment type="caution">
    <text evidence="3">The sequence shown here is derived from an EMBL/GenBank/DDBJ whole genome shotgun (WGS) entry which is preliminary data.</text>
</comment>
<evidence type="ECO:0000313" key="4">
    <source>
        <dbReference type="Proteomes" id="UP000321058"/>
    </source>
</evidence>
<dbReference type="AlphaFoldDB" id="A0A512NE61"/>
<name>A0A512NE61_9HYPH</name>
<sequence length="59" mass="6210">MRLPIRALSRSVDTDHPAPSATGDCPTPGEVLTEIGLLLMIHLAVAFAVTVTLRMLGIA</sequence>
<reference evidence="3 4" key="1">
    <citation type="submission" date="2019-07" db="EMBL/GenBank/DDBJ databases">
        <title>Whole genome shotgun sequence of Reyranella soli NBRC 108950.</title>
        <authorList>
            <person name="Hosoyama A."/>
            <person name="Uohara A."/>
            <person name="Ohji S."/>
            <person name="Ichikawa N."/>
        </authorList>
    </citation>
    <scope>NUCLEOTIDE SEQUENCE [LARGE SCALE GENOMIC DNA]</scope>
    <source>
        <strain evidence="3 4">NBRC 108950</strain>
    </source>
</reference>
<proteinExistence type="predicted"/>
<dbReference type="Proteomes" id="UP000321058">
    <property type="component" value="Unassembled WGS sequence"/>
</dbReference>
<protein>
    <submittedName>
        <fullName evidence="3">Uncharacterized protein</fullName>
    </submittedName>
</protein>
<keyword evidence="2" id="KW-0812">Transmembrane</keyword>
<dbReference type="EMBL" id="BKAJ01000076">
    <property type="protein sequence ID" value="GEP57240.1"/>
    <property type="molecule type" value="Genomic_DNA"/>
</dbReference>
<keyword evidence="4" id="KW-1185">Reference proteome</keyword>
<feature type="region of interest" description="Disordered" evidence="1">
    <location>
        <begin position="1"/>
        <end position="25"/>
    </location>
</feature>